<dbReference type="AlphaFoldDB" id="A0AAU7MT58"/>
<proteinExistence type="predicted"/>
<evidence type="ECO:0000313" key="1">
    <source>
        <dbReference type="EMBL" id="XBQ21713.1"/>
    </source>
</evidence>
<accession>A0AAU7MT58</accession>
<name>A0AAU7MT58_9FLAO</name>
<organism evidence="1">
    <name type="scientific">Flagellimonas sp. MMG031</name>
    <dbReference type="NCBI Taxonomy" id="3158549"/>
    <lineage>
        <taxon>Bacteria</taxon>
        <taxon>Pseudomonadati</taxon>
        <taxon>Bacteroidota</taxon>
        <taxon>Flavobacteriia</taxon>
        <taxon>Flavobacteriales</taxon>
        <taxon>Flavobacteriaceae</taxon>
        <taxon>Flagellimonas</taxon>
    </lineage>
</organism>
<dbReference type="EMBL" id="CP157804">
    <property type="protein sequence ID" value="XBQ21713.1"/>
    <property type="molecule type" value="Genomic_DNA"/>
</dbReference>
<sequence length="134" mass="16082">MKRERQIAVMHGELQTWKSYLQFIADEMAFIQRLLDSYVFEPRTPKLFERLENFKQHFDSSKAERCSLSEFIKNHENGLGGIFECTQDECDGHYYEKHLSLKNRVDRYIETYINLKKEVYDYAGAILKKKKPLY</sequence>
<dbReference type="KEGG" id="fld:ABNE31_08865"/>
<protein>
    <submittedName>
        <fullName evidence="1">Uncharacterized protein</fullName>
    </submittedName>
</protein>
<reference evidence="1" key="1">
    <citation type="submission" date="2024-05" db="EMBL/GenBank/DDBJ databases">
        <title>Draft Genome Sequences of Flagellimonas sp. MMG031 and Marinobacter sp. MMG032 Isolated from the dinoflagellate Symbiodinium pilosum.</title>
        <authorList>
            <person name="Shikuma N.J."/>
            <person name="Farrell M.V."/>
        </authorList>
    </citation>
    <scope>NUCLEOTIDE SEQUENCE</scope>
    <source>
        <strain evidence="1">MMG031</strain>
    </source>
</reference>
<gene>
    <name evidence="1" type="ORF">ABNE31_08865</name>
</gene>
<dbReference type="RefSeq" id="WP_179384722.1">
    <property type="nucleotide sequence ID" value="NZ_CP157804.1"/>
</dbReference>